<protein>
    <recommendedName>
        <fullName evidence="4">Protein osiris 10</fullName>
    </recommendedName>
</protein>
<feature type="transmembrane region" description="Helical" evidence="1">
    <location>
        <begin position="6"/>
        <end position="22"/>
    </location>
</feature>
<evidence type="ECO:0000313" key="3">
    <source>
        <dbReference type="Proteomes" id="UP000000673"/>
    </source>
</evidence>
<name>A0A903WQY2_ANODA</name>
<dbReference type="Pfam" id="PF07898">
    <property type="entry name" value="DUF1676"/>
    <property type="match status" value="1"/>
</dbReference>
<feature type="transmembrane region" description="Helical" evidence="1">
    <location>
        <begin position="190"/>
        <end position="210"/>
    </location>
</feature>
<accession>A0A903WQY2</accession>
<dbReference type="Proteomes" id="UP000000673">
    <property type="component" value="Unassembled WGS sequence"/>
</dbReference>
<dbReference type="AlphaFoldDB" id="A0A903WQY2"/>
<dbReference type="PANTHER" id="PTHR21879:SF24">
    <property type="entry name" value="OSIRIS 10B"/>
    <property type="match status" value="1"/>
</dbReference>
<keyword evidence="1" id="KW-0472">Membrane</keyword>
<dbReference type="GO" id="GO:0016020">
    <property type="term" value="C:membrane"/>
    <property type="evidence" value="ECO:0007669"/>
    <property type="project" value="TreeGrafter"/>
</dbReference>
<keyword evidence="1" id="KW-1133">Transmembrane helix</keyword>
<dbReference type="PANTHER" id="PTHR21879">
    <property type="entry name" value="FI03362P-RELATED-RELATED"/>
    <property type="match status" value="1"/>
</dbReference>
<reference evidence="2" key="2">
    <citation type="submission" date="2022-10" db="UniProtKB">
        <authorList>
            <consortium name="EnsemblMetazoa"/>
        </authorList>
    </citation>
    <scope>IDENTIFICATION</scope>
</reference>
<evidence type="ECO:0008006" key="4">
    <source>
        <dbReference type="Google" id="ProtNLM"/>
    </source>
</evidence>
<organism evidence="2 3">
    <name type="scientific">Anopheles darlingi</name>
    <name type="common">Mosquito</name>
    <dbReference type="NCBI Taxonomy" id="43151"/>
    <lineage>
        <taxon>Eukaryota</taxon>
        <taxon>Metazoa</taxon>
        <taxon>Ecdysozoa</taxon>
        <taxon>Arthropoda</taxon>
        <taxon>Hexapoda</taxon>
        <taxon>Insecta</taxon>
        <taxon>Pterygota</taxon>
        <taxon>Neoptera</taxon>
        <taxon>Endopterygota</taxon>
        <taxon>Diptera</taxon>
        <taxon>Nematocera</taxon>
        <taxon>Culicoidea</taxon>
        <taxon>Culicidae</taxon>
        <taxon>Anophelinae</taxon>
        <taxon>Anopheles</taxon>
    </lineage>
</organism>
<evidence type="ECO:0000313" key="2">
    <source>
        <dbReference type="EnsemblMetazoa" id="ADAC100534-PA"/>
    </source>
</evidence>
<keyword evidence="1" id="KW-0812">Transmembrane</keyword>
<proteinExistence type="predicted"/>
<keyword evidence="3" id="KW-1185">Reference proteome</keyword>
<reference evidence="3" key="1">
    <citation type="journal article" date="2010" name="BMC Genomics">
        <title>Combination of measures distinguishes pre-miRNAs from other stem-loops in the genome of the newly sequenced Anopheles darlingi.</title>
        <authorList>
            <person name="Mendes N.D."/>
            <person name="Freitas A.T."/>
            <person name="Vasconcelos A.T."/>
            <person name="Sagot M.F."/>
        </authorList>
    </citation>
    <scope>NUCLEOTIDE SEQUENCE</scope>
</reference>
<dbReference type="InterPro" id="IPR012464">
    <property type="entry name" value="DUF1676"/>
</dbReference>
<feature type="transmembrane region" description="Helical" evidence="1">
    <location>
        <begin position="166"/>
        <end position="184"/>
    </location>
</feature>
<dbReference type="EnsemblMetazoa" id="ADAC100534-RA">
    <property type="protein sequence ID" value="ADAC100534-PA"/>
    <property type="gene ID" value="ADAC100534"/>
</dbReference>
<evidence type="ECO:0000256" key="1">
    <source>
        <dbReference type="SAM" id="Phobius"/>
    </source>
</evidence>
<sequence length="280" mass="30746">MVPNPWFVIGIVLALTVQYRLITGVSARVIEGPVKEAAPSNATLPVSVVGHPRHLFERARGCFEAGQLGQCFREEVIRLMDRAIDGNVTFHVTPFVIVRKNPAWKSEMARVTAHGWSAVFDKVRAFLASRLFQLSLIDEQGHWSGLLLQTAQLEGRGKKHKQKNGGMFSMALMALMAMIAQVILGKVAVLAAVALIMAKIALVFSTLNGLKKSTGSGAGHATEHVVYDHGGGGGGGGGGWQRSIDPRKPYQRYQYYEDEDPLPYRKRKQVYDYQDPMDGA</sequence>